<organism evidence="2 3">
    <name type="scientific">Corynebacterium freneyi</name>
    <dbReference type="NCBI Taxonomy" id="134034"/>
    <lineage>
        <taxon>Bacteria</taxon>
        <taxon>Bacillati</taxon>
        <taxon>Actinomycetota</taxon>
        <taxon>Actinomycetes</taxon>
        <taxon>Mycobacteriales</taxon>
        <taxon>Corynebacteriaceae</taxon>
        <taxon>Corynebacterium</taxon>
    </lineage>
</organism>
<accession>A0ABS4U6S1</accession>
<comment type="caution">
    <text evidence="2">The sequence shown here is derived from an EMBL/GenBank/DDBJ whole genome shotgun (WGS) entry which is preliminary data.</text>
</comment>
<sequence length="172" mass="17758">MASRSPTPPDVPACGHAITPAGGNTLRGKVLSCCSPIALCYCRALFDGKTRYADGNCDFAPKANNRQRSTHGSAIFAGSRATSTPSARPTSALTTLSSGAARRSGHLRPATDTTQAPGCSSAGGLPRTTAPHLRQTSSPGSGATLRRRDQRPRTSSTTRSRPPSHAPNSSSD</sequence>
<gene>
    <name evidence="2" type="ORF">JOF33_000613</name>
</gene>
<feature type="region of interest" description="Disordered" evidence="1">
    <location>
        <begin position="60"/>
        <end position="172"/>
    </location>
</feature>
<feature type="compositionally biased region" description="Low complexity" evidence="1">
    <location>
        <begin position="153"/>
        <end position="163"/>
    </location>
</feature>
<proteinExistence type="predicted"/>
<protein>
    <submittedName>
        <fullName evidence="2">Uncharacterized protein</fullName>
    </submittedName>
</protein>
<name>A0ABS4U6S1_9CORY</name>
<evidence type="ECO:0000313" key="2">
    <source>
        <dbReference type="EMBL" id="MBP2331914.1"/>
    </source>
</evidence>
<dbReference type="Proteomes" id="UP001519305">
    <property type="component" value="Unassembled WGS sequence"/>
</dbReference>
<evidence type="ECO:0000313" key="3">
    <source>
        <dbReference type="Proteomes" id="UP001519305"/>
    </source>
</evidence>
<dbReference type="EMBL" id="JAGINY010000001">
    <property type="protein sequence ID" value="MBP2331914.1"/>
    <property type="molecule type" value="Genomic_DNA"/>
</dbReference>
<keyword evidence="3" id="KW-1185">Reference proteome</keyword>
<evidence type="ECO:0000256" key="1">
    <source>
        <dbReference type="SAM" id="MobiDB-lite"/>
    </source>
</evidence>
<feature type="compositionally biased region" description="Polar residues" evidence="1">
    <location>
        <begin position="80"/>
        <end position="98"/>
    </location>
</feature>
<reference evidence="2 3" key="1">
    <citation type="submission" date="2021-03" db="EMBL/GenBank/DDBJ databases">
        <title>Sequencing the genomes of 1000 actinobacteria strains.</title>
        <authorList>
            <person name="Klenk H.-P."/>
        </authorList>
    </citation>
    <scope>NUCLEOTIDE SEQUENCE [LARGE SCALE GENOMIC DNA]</scope>
    <source>
        <strain evidence="2 3">DSM 44506</strain>
    </source>
</reference>